<dbReference type="InterPro" id="IPR007621">
    <property type="entry name" value="TPM_dom"/>
</dbReference>
<evidence type="ECO:0000259" key="1">
    <source>
        <dbReference type="Pfam" id="PF04536"/>
    </source>
</evidence>
<name>A0ABU2CEM7_9BURK</name>
<dbReference type="PANTHER" id="PTHR30373">
    <property type="entry name" value="UPF0603 PROTEIN YGCG"/>
    <property type="match status" value="1"/>
</dbReference>
<sequence>MALWHTVLRILRHSSLGAADVRRAVPPDLLERLGHRVSASEQRHTGEIRIYIEAGLPLSYLWRKAAVRERAVMLFGKLGVWDTEHNNGVLIYLLLAERSIELVADRGLNQRISTQEWQAMVEHLGTALHAGRYEEGLTQALEEVSAALVQHFPLQAGLLRRNELPDLPLLDSAG</sequence>
<dbReference type="PANTHER" id="PTHR30373:SF8">
    <property type="entry name" value="BLL7265 PROTEIN"/>
    <property type="match status" value="1"/>
</dbReference>
<evidence type="ECO:0000313" key="3">
    <source>
        <dbReference type="Proteomes" id="UP001180487"/>
    </source>
</evidence>
<reference evidence="2 3" key="1">
    <citation type="submission" date="2023-07" db="EMBL/GenBank/DDBJ databases">
        <title>Sorghum-associated microbial communities from plants grown in Nebraska, USA.</title>
        <authorList>
            <person name="Schachtman D."/>
        </authorList>
    </citation>
    <scope>NUCLEOTIDE SEQUENCE [LARGE SCALE GENOMIC DNA]</scope>
    <source>
        <strain evidence="2 3">BE313</strain>
    </source>
</reference>
<accession>A0ABU2CEM7</accession>
<gene>
    <name evidence="2" type="ORF">J2X19_004480</name>
</gene>
<dbReference type="EMBL" id="JAVDXT010000005">
    <property type="protein sequence ID" value="MDR7379784.1"/>
    <property type="molecule type" value="Genomic_DNA"/>
</dbReference>
<keyword evidence="3" id="KW-1185">Reference proteome</keyword>
<comment type="caution">
    <text evidence="2">The sequence shown here is derived from an EMBL/GenBank/DDBJ whole genome shotgun (WGS) entry which is preliminary data.</text>
</comment>
<dbReference type="RefSeq" id="WP_310376634.1">
    <property type="nucleotide sequence ID" value="NZ_JAVDXT010000005.1"/>
</dbReference>
<dbReference type="Proteomes" id="UP001180487">
    <property type="component" value="Unassembled WGS sequence"/>
</dbReference>
<protein>
    <submittedName>
        <fullName evidence="2">Membrane protein</fullName>
    </submittedName>
</protein>
<proteinExistence type="predicted"/>
<feature type="domain" description="TPM" evidence="1">
    <location>
        <begin position="32"/>
        <end position="146"/>
    </location>
</feature>
<dbReference type="Gene3D" id="3.10.310.50">
    <property type="match status" value="1"/>
</dbReference>
<evidence type="ECO:0000313" key="2">
    <source>
        <dbReference type="EMBL" id="MDR7379784.1"/>
    </source>
</evidence>
<dbReference type="Pfam" id="PF04536">
    <property type="entry name" value="TPM_phosphatase"/>
    <property type="match status" value="1"/>
</dbReference>
<organism evidence="2 3">
    <name type="scientific">Rhodoferax ferrireducens</name>
    <dbReference type="NCBI Taxonomy" id="192843"/>
    <lineage>
        <taxon>Bacteria</taxon>
        <taxon>Pseudomonadati</taxon>
        <taxon>Pseudomonadota</taxon>
        <taxon>Betaproteobacteria</taxon>
        <taxon>Burkholderiales</taxon>
        <taxon>Comamonadaceae</taxon>
        <taxon>Rhodoferax</taxon>
    </lineage>
</organism>